<keyword evidence="2" id="KW-1185">Reference proteome</keyword>
<accession>A0ABV2D2Z9</accession>
<comment type="caution">
    <text evidence="1">The sequence shown here is derived from an EMBL/GenBank/DDBJ whole genome shotgun (WGS) entry which is preliminary data.</text>
</comment>
<dbReference type="EMBL" id="JBEWLY010000019">
    <property type="protein sequence ID" value="MET1756239.1"/>
    <property type="molecule type" value="Genomic_DNA"/>
</dbReference>
<dbReference type="RefSeq" id="WP_353984729.1">
    <property type="nucleotide sequence ID" value="NZ_JBEWLY010000019.1"/>
</dbReference>
<gene>
    <name evidence="1" type="ORF">ABVV53_12345</name>
</gene>
<evidence type="ECO:0000313" key="1">
    <source>
        <dbReference type="EMBL" id="MET1756239.1"/>
    </source>
</evidence>
<organism evidence="1 2">
    <name type="scientific">Novosphingobium kalidii</name>
    <dbReference type="NCBI Taxonomy" id="3230299"/>
    <lineage>
        <taxon>Bacteria</taxon>
        <taxon>Pseudomonadati</taxon>
        <taxon>Pseudomonadota</taxon>
        <taxon>Alphaproteobacteria</taxon>
        <taxon>Sphingomonadales</taxon>
        <taxon>Sphingomonadaceae</taxon>
        <taxon>Novosphingobium</taxon>
    </lineage>
</organism>
<reference evidence="1 2" key="1">
    <citation type="submission" date="2024-07" db="EMBL/GenBank/DDBJ databases">
        <title>Novosphingobium kalidii RD2P27.</title>
        <authorList>
            <person name="Sun J.-Q."/>
        </authorList>
    </citation>
    <scope>NUCLEOTIDE SEQUENCE [LARGE SCALE GENOMIC DNA]</scope>
    <source>
        <strain evidence="1 2">RD2P27</strain>
    </source>
</reference>
<evidence type="ECO:0008006" key="3">
    <source>
        <dbReference type="Google" id="ProtNLM"/>
    </source>
</evidence>
<dbReference type="Proteomes" id="UP001548713">
    <property type="component" value="Unassembled WGS sequence"/>
</dbReference>
<proteinExistence type="predicted"/>
<evidence type="ECO:0000313" key="2">
    <source>
        <dbReference type="Proteomes" id="UP001548713"/>
    </source>
</evidence>
<protein>
    <recommendedName>
        <fullName evidence="3">DUF3618 domain-containing protein</fullName>
    </recommendedName>
</protein>
<name>A0ABV2D2Z9_9SPHN</name>
<sequence length="98" mass="10804">MTATAERKFLADQAVRDETKLAFDTRLKQVKLDLEARGVAGRVADEAVEKARVVFDEAADVAHEHPGVIGGTIAALMLWILRNPIVGWLDELLGPRNR</sequence>